<protein>
    <recommendedName>
        <fullName evidence="5">DUF4333 domain-containing protein</fullName>
    </recommendedName>
</protein>
<reference evidence="4" key="1">
    <citation type="journal article" date="2019" name="Int. J. Syst. Evol. Microbiol.">
        <title>The Global Catalogue of Microorganisms (GCM) 10K type strain sequencing project: providing services to taxonomists for standard genome sequencing and annotation.</title>
        <authorList>
            <consortium name="The Broad Institute Genomics Platform"/>
            <consortium name="The Broad Institute Genome Sequencing Center for Infectious Disease"/>
            <person name="Wu L."/>
            <person name="Ma J."/>
        </authorList>
    </citation>
    <scope>NUCLEOTIDE SEQUENCE [LARGE SCALE GENOMIC DNA]</scope>
    <source>
        <strain evidence="4">CGMCC 1.1927</strain>
    </source>
</reference>
<sequence length="184" mass="19649">MSTPQEPFQPGHAGPASPQLSHPPYYGQEQASPFGLPGQPPPRSRRKLWIILAGAGGVLLLVVLGIVILVNVVGSATNQARGLADGFTKLVLAGDSSRAYDEYLDPALQEQLSKEAFIEGVNSLGMDETCTPDYRDLNVVTENGVKSANVAGLIACDGKEVDLAYRFEGTEELRMTEIKLRPAG</sequence>
<dbReference type="RefSeq" id="WP_188809324.1">
    <property type="nucleotide sequence ID" value="NZ_BAAAWV010000001.1"/>
</dbReference>
<organism evidence="3 4">
    <name type="scientific">Pseudarthrobacter polychromogenes</name>
    <dbReference type="NCBI Taxonomy" id="1676"/>
    <lineage>
        <taxon>Bacteria</taxon>
        <taxon>Bacillati</taxon>
        <taxon>Actinomycetota</taxon>
        <taxon>Actinomycetes</taxon>
        <taxon>Micrococcales</taxon>
        <taxon>Micrococcaceae</taxon>
        <taxon>Pseudarthrobacter</taxon>
    </lineage>
</organism>
<name>A0ABQ1XEA9_9MICC</name>
<evidence type="ECO:0000256" key="2">
    <source>
        <dbReference type="SAM" id="Phobius"/>
    </source>
</evidence>
<evidence type="ECO:0000313" key="4">
    <source>
        <dbReference type="Proteomes" id="UP000596938"/>
    </source>
</evidence>
<dbReference type="EMBL" id="BMKU01000002">
    <property type="protein sequence ID" value="GGG89512.1"/>
    <property type="molecule type" value="Genomic_DNA"/>
</dbReference>
<keyword evidence="2" id="KW-1133">Transmembrane helix</keyword>
<keyword evidence="2" id="KW-0472">Membrane</keyword>
<evidence type="ECO:0000256" key="1">
    <source>
        <dbReference type="SAM" id="MobiDB-lite"/>
    </source>
</evidence>
<evidence type="ECO:0008006" key="5">
    <source>
        <dbReference type="Google" id="ProtNLM"/>
    </source>
</evidence>
<proteinExistence type="predicted"/>
<dbReference type="Proteomes" id="UP000596938">
    <property type="component" value="Unassembled WGS sequence"/>
</dbReference>
<keyword evidence="2" id="KW-0812">Transmembrane</keyword>
<accession>A0ABQ1XEA9</accession>
<keyword evidence="4" id="KW-1185">Reference proteome</keyword>
<comment type="caution">
    <text evidence="3">The sequence shown here is derived from an EMBL/GenBank/DDBJ whole genome shotgun (WGS) entry which is preliminary data.</text>
</comment>
<evidence type="ECO:0000313" key="3">
    <source>
        <dbReference type="EMBL" id="GGG89512.1"/>
    </source>
</evidence>
<feature type="transmembrane region" description="Helical" evidence="2">
    <location>
        <begin position="48"/>
        <end position="70"/>
    </location>
</feature>
<feature type="region of interest" description="Disordered" evidence="1">
    <location>
        <begin position="1"/>
        <end position="40"/>
    </location>
</feature>
<gene>
    <name evidence="3" type="ORF">GCM10011577_09800</name>
</gene>